<dbReference type="Proteomes" id="UP001596203">
    <property type="component" value="Unassembled WGS sequence"/>
</dbReference>
<evidence type="ECO:0000313" key="4">
    <source>
        <dbReference type="Proteomes" id="UP001596203"/>
    </source>
</evidence>
<sequence>MHLAENPLSTDIAGGYVAVVRLAEYEKFITGRHGELDSTLFEANVRDYEGETIVNKSIQETLESTDTSEDFWWLNNGVTIVASRVQPANKVLELESPQIVNGLQTSTEIYKRRTVPYQSDRRSILVKIIEANDNAARERIIRATNSQTAFGPSTLRATDRVQRLIEEYLDTQGLYYERRRRYYFNLGKPVERIVSIDQMGQAVLSVLAQMPHIARSSPSKIFDQGIYELVFRPDHELATYYACIKILRAAGDFLVVDGGVGVVEDFQYHLAMLLGIALTGHEQPGTKDVARLADEDFTTSTARELLKLIQEEYAKANRSKKILMLDGLAKDALMTERILQRGHDYLRGTSPQIPSSQRGRQIKRSVGRRASSNPRR</sequence>
<evidence type="ECO:0000259" key="2">
    <source>
        <dbReference type="Pfam" id="PF10592"/>
    </source>
</evidence>
<proteinExistence type="predicted"/>
<evidence type="ECO:0000313" key="3">
    <source>
        <dbReference type="EMBL" id="MFC6014834.1"/>
    </source>
</evidence>
<reference evidence="4" key="1">
    <citation type="journal article" date="2019" name="Int. J. Syst. Evol. Microbiol.">
        <title>The Global Catalogue of Microorganisms (GCM) 10K type strain sequencing project: providing services to taxonomists for standard genome sequencing and annotation.</title>
        <authorList>
            <consortium name="The Broad Institute Genomics Platform"/>
            <consortium name="The Broad Institute Genome Sequencing Center for Infectious Disease"/>
            <person name="Wu L."/>
            <person name="Ma J."/>
        </authorList>
    </citation>
    <scope>NUCLEOTIDE SEQUENCE [LARGE SCALE GENOMIC DNA]</scope>
    <source>
        <strain evidence="4">ZS-35-S2</strain>
    </source>
</reference>
<dbReference type="EMBL" id="JBHSPR010000001">
    <property type="protein sequence ID" value="MFC6014834.1"/>
    <property type="molecule type" value="Genomic_DNA"/>
</dbReference>
<accession>A0ABW1JZG4</accession>
<protein>
    <submittedName>
        <fullName evidence="3">AIPR family protein</fullName>
    </submittedName>
</protein>
<feature type="region of interest" description="Disordered" evidence="1">
    <location>
        <begin position="345"/>
        <end position="376"/>
    </location>
</feature>
<gene>
    <name evidence="3" type="ORF">ACFP2T_01305</name>
</gene>
<keyword evidence="4" id="KW-1185">Reference proteome</keyword>
<name>A0ABW1JZG4_9ACTN</name>
<organism evidence="3 4">
    <name type="scientific">Plantactinospora solaniradicis</name>
    <dbReference type="NCBI Taxonomy" id="1723736"/>
    <lineage>
        <taxon>Bacteria</taxon>
        <taxon>Bacillati</taxon>
        <taxon>Actinomycetota</taxon>
        <taxon>Actinomycetes</taxon>
        <taxon>Micromonosporales</taxon>
        <taxon>Micromonosporaceae</taxon>
        <taxon>Plantactinospora</taxon>
    </lineage>
</organism>
<comment type="caution">
    <text evidence="3">The sequence shown here is derived from an EMBL/GenBank/DDBJ whole genome shotgun (WGS) entry which is preliminary data.</text>
</comment>
<dbReference type="Pfam" id="PF10592">
    <property type="entry name" value="AIPR"/>
    <property type="match status" value="1"/>
</dbReference>
<dbReference type="InterPro" id="IPR018891">
    <property type="entry name" value="AIPR_C"/>
</dbReference>
<feature type="domain" description="Abortive phage infection protein C-terminal" evidence="2">
    <location>
        <begin position="41"/>
        <end position="315"/>
    </location>
</feature>
<evidence type="ECO:0000256" key="1">
    <source>
        <dbReference type="SAM" id="MobiDB-lite"/>
    </source>
</evidence>
<feature type="compositionally biased region" description="Polar residues" evidence="1">
    <location>
        <begin position="349"/>
        <end position="359"/>
    </location>
</feature>